<comment type="caution">
    <text evidence="17">The sequence shown here is derived from an EMBL/GenBank/DDBJ whole genome shotgun (WGS) entry which is preliminary data.</text>
</comment>
<evidence type="ECO:0000256" key="1">
    <source>
        <dbReference type="ARBA" id="ARBA00004479"/>
    </source>
</evidence>
<evidence type="ECO:0000256" key="10">
    <source>
        <dbReference type="ARBA" id="ARBA00023136"/>
    </source>
</evidence>
<keyword evidence="4 14" id="KW-0812">Transmembrane</keyword>
<dbReference type="PROSITE" id="PS50853">
    <property type="entry name" value="FN3"/>
    <property type="match status" value="2"/>
</dbReference>
<name>A0ABD1KKC7_9TELE</name>
<dbReference type="InterPro" id="IPR003961">
    <property type="entry name" value="FN3_dom"/>
</dbReference>
<dbReference type="PANTHER" id="PTHR23036:SF86">
    <property type="entry name" value="PROLACTIN RECEPTOR"/>
    <property type="match status" value="1"/>
</dbReference>
<keyword evidence="18" id="KW-1185">Reference proteome</keyword>
<evidence type="ECO:0000256" key="13">
    <source>
        <dbReference type="ARBA" id="ARBA00023180"/>
    </source>
</evidence>
<evidence type="ECO:0000256" key="3">
    <source>
        <dbReference type="ARBA" id="ARBA00019818"/>
    </source>
</evidence>
<comment type="function">
    <text evidence="14">This is a receptor for the anterior pituitary hormone prolactin.</text>
</comment>
<dbReference type="Gene3D" id="2.60.40.10">
    <property type="entry name" value="Immunoglobulins"/>
    <property type="match status" value="2"/>
</dbReference>
<proteinExistence type="inferred from homology"/>
<feature type="domain" description="Fibronectin type-III" evidence="16">
    <location>
        <begin position="31"/>
        <end position="131"/>
    </location>
</feature>
<evidence type="ECO:0000256" key="9">
    <source>
        <dbReference type="ARBA" id="ARBA00022989"/>
    </source>
</evidence>
<evidence type="ECO:0000256" key="8">
    <source>
        <dbReference type="ARBA" id="ARBA00022833"/>
    </source>
</evidence>
<evidence type="ECO:0000259" key="16">
    <source>
        <dbReference type="PROSITE" id="PS50853"/>
    </source>
</evidence>
<evidence type="ECO:0000256" key="6">
    <source>
        <dbReference type="ARBA" id="ARBA00022729"/>
    </source>
</evidence>
<keyword evidence="5 14" id="KW-0479">Metal-binding</keyword>
<sequence>MPTSVSEHGRNFVTSLCNFTCSTCRATGHIPPGKPSLTSCRSPEKETFTCWWKPSYTGGLPTTYHLYYRLENSEIVRECPDYHTAGQNSCFFNKNETTIWRTYNITVVATNRLGSNYSDPVDIDVVYIVQPHTPENVTVLVMKEDDPVPYLRVSWEKPRNADTRSGWITLIYQLRIRMKNQDEWEEHDAGQQKVFNVFTPHSGGTYMVQVRCRPDHGLWSEWSPPTYVEVPDYLPRERSVWIVIAIFSVIVFIILIWTLNLKRSSLKNFLLPPVPGPKIKGFDKNILKSGKSEDMFNALVIPGFPPSSDYEDLLVEYLEVYDQEDQELMLDGKDLQEGCLKLKGPSDNDSGRGSCDSHTLLMDKCGPAKEEPSPESAQQEAETKAARDLICTPEPADGQTNAWPMVLSPGQEYHHHDTPLKRAPDVFVSTPTSPQLGCTSPVDSKHHKVPNVNSVEGKGGAGGTSARTMEYVEVQKVNQQNVLLLRPLVEQSTYCTTSTFVEMPGKDYSKVKGVTSDNVLLLQQEASTPCLSDCHHGKDQEEQDTTIQLGRPVFHGTPAGVHADMQLTSNGYVDTVPMMATY</sequence>
<organism evidence="17 18">
    <name type="scientific">Coilia grayii</name>
    <name type="common">Gray's grenadier anchovy</name>
    <dbReference type="NCBI Taxonomy" id="363190"/>
    <lineage>
        <taxon>Eukaryota</taxon>
        <taxon>Metazoa</taxon>
        <taxon>Chordata</taxon>
        <taxon>Craniata</taxon>
        <taxon>Vertebrata</taxon>
        <taxon>Euteleostomi</taxon>
        <taxon>Actinopterygii</taxon>
        <taxon>Neopterygii</taxon>
        <taxon>Teleostei</taxon>
        <taxon>Clupei</taxon>
        <taxon>Clupeiformes</taxon>
        <taxon>Clupeoidei</taxon>
        <taxon>Engraulidae</taxon>
        <taxon>Coilinae</taxon>
        <taxon>Coilia</taxon>
    </lineage>
</organism>
<keyword evidence="11 14" id="KW-1015">Disulfide bond</keyword>
<evidence type="ECO:0000256" key="2">
    <source>
        <dbReference type="ARBA" id="ARBA00007885"/>
    </source>
</evidence>
<accession>A0ABD1KKC7</accession>
<dbReference type="InterPro" id="IPR013783">
    <property type="entry name" value="Ig-like_fold"/>
</dbReference>
<dbReference type="GO" id="GO:0046872">
    <property type="term" value="F:metal ion binding"/>
    <property type="evidence" value="ECO:0007669"/>
    <property type="project" value="UniProtKB-KW"/>
</dbReference>
<dbReference type="FunFam" id="2.60.40.10:FF:000287">
    <property type="entry name" value="Prolactin receptor"/>
    <property type="match status" value="1"/>
</dbReference>
<dbReference type="SMART" id="SM00060">
    <property type="entry name" value="FN3"/>
    <property type="match status" value="2"/>
</dbReference>
<evidence type="ECO:0000313" key="17">
    <source>
        <dbReference type="EMBL" id="KAL2099630.1"/>
    </source>
</evidence>
<keyword evidence="6" id="KW-0732">Signal</keyword>
<dbReference type="FunFam" id="2.60.40.10:FF:000358">
    <property type="entry name" value="Prolactin receptor"/>
    <property type="match status" value="1"/>
</dbReference>
<dbReference type="EMBL" id="JBHFQA010000004">
    <property type="protein sequence ID" value="KAL2099630.1"/>
    <property type="molecule type" value="Genomic_DNA"/>
</dbReference>
<feature type="domain" description="Fibronectin type-III" evidence="16">
    <location>
        <begin position="133"/>
        <end position="233"/>
    </location>
</feature>
<dbReference type="AlphaFoldDB" id="A0ABD1KKC7"/>
<evidence type="ECO:0000256" key="7">
    <source>
        <dbReference type="ARBA" id="ARBA00022737"/>
    </source>
</evidence>
<comment type="subcellular location">
    <subcellularLocation>
        <location evidence="1 14">Membrane</location>
        <topology evidence="1 14">Single-pass type I membrane protein</topology>
    </subcellularLocation>
</comment>
<dbReference type="InterPro" id="IPR050379">
    <property type="entry name" value="Type-I_Cytokine_Rcpt"/>
</dbReference>
<keyword evidence="13" id="KW-0325">Glycoprotein</keyword>
<feature type="region of interest" description="Disordered" evidence="15">
    <location>
        <begin position="438"/>
        <end position="464"/>
    </location>
</feature>
<comment type="domain">
    <text evidence="14">The box 1 motif is required for JAK interaction and/or activation.</text>
</comment>
<comment type="domain">
    <text evidence="14">The WSXWS motif appears to be necessary for proper protein folding and thereby efficient intracellular transport and cell-surface receptor binding.</text>
</comment>
<comment type="similarity">
    <text evidence="2 14">Belongs to the type I cytokine receptor family. Type 1 subfamily.</text>
</comment>
<reference evidence="17 18" key="1">
    <citation type="submission" date="2024-09" db="EMBL/GenBank/DDBJ databases">
        <title>A chromosome-level genome assembly of Gray's grenadier anchovy, Coilia grayii.</title>
        <authorList>
            <person name="Fu Z."/>
        </authorList>
    </citation>
    <scope>NUCLEOTIDE SEQUENCE [LARGE SCALE GENOMIC DNA]</scope>
    <source>
        <strain evidence="17">G4</strain>
        <tissue evidence="17">Muscle</tissue>
    </source>
</reference>
<evidence type="ECO:0000256" key="4">
    <source>
        <dbReference type="ARBA" id="ARBA00022692"/>
    </source>
</evidence>
<dbReference type="Pfam" id="PF09067">
    <property type="entry name" value="EpoR_lig-bind"/>
    <property type="match status" value="1"/>
</dbReference>
<keyword evidence="8 14" id="KW-0862">Zinc</keyword>
<gene>
    <name evidence="14" type="primary">PRLR</name>
    <name evidence="17" type="ORF">ACEWY4_004024</name>
</gene>
<dbReference type="Proteomes" id="UP001591681">
    <property type="component" value="Unassembled WGS sequence"/>
</dbReference>
<feature type="transmembrane region" description="Helical" evidence="14">
    <location>
        <begin position="240"/>
        <end position="259"/>
    </location>
</feature>
<evidence type="ECO:0000256" key="15">
    <source>
        <dbReference type="SAM" id="MobiDB-lite"/>
    </source>
</evidence>
<dbReference type="CDD" id="cd00063">
    <property type="entry name" value="FN3"/>
    <property type="match status" value="1"/>
</dbReference>
<dbReference type="SUPFAM" id="SSF49265">
    <property type="entry name" value="Fibronectin type III"/>
    <property type="match status" value="2"/>
</dbReference>
<evidence type="ECO:0000256" key="11">
    <source>
        <dbReference type="ARBA" id="ARBA00023157"/>
    </source>
</evidence>
<keyword evidence="9 14" id="KW-1133">Transmembrane helix</keyword>
<dbReference type="InterPro" id="IPR036116">
    <property type="entry name" value="FN3_sf"/>
</dbReference>
<evidence type="ECO:0000256" key="5">
    <source>
        <dbReference type="ARBA" id="ARBA00022723"/>
    </source>
</evidence>
<dbReference type="GO" id="GO:0016020">
    <property type="term" value="C:membrane"/>
    <property type="evidence" value="ECO:0007669"/>
    <property type="project" value="UniProtKB-SubCell"/>
</dbReference>
<keyword evidence="7" id="KW-0677">Repeat</keyword>
<protein>
    <recommendedName>
        <fullName evidence="3 14">Prolactin receptor</fullName>
        <shortName evidence="14">PRL-R</shortName>
    </recommendedName>
</protein>
<keyword evidence="10 14" id="KW-0472">Membrane</keyword>
<dbReference type="InterPro" id="IPR015152">
    <property type="entry name" value="Growth/epo_recpt_lig-bind"/>
</dbReference>
<keyword evidence="12 14" id="KW-0675">Receptor</keyword>
<dbReference type="PANTHER" id="PTHR23036">
    <property type="entry name" value="CYTOKINE RECEPTOR"/>
    <property type="match status" value="1"/>
</dbReference>
<evidence type="ECO:0000256" key="14">
    <source>
        <dbReference type="RuleBase" id="RU365035"/>
    </source>
</evidence>
<evidence type="ECO:0000256" key="12">
    <source>
        <dbReference type="ARBA" id="ARBA00023170"/>
    </source>
</evidence>
<feature type="region of interest" description="Disordered" evidence="15">
    <location>
        <begin position="343"/>
        <end position="386"/>
    </location>
</feature>
<evidence type="ECO:0000313" key="18">
    <source>
        <dbReference type="Proteomes" id="UP001591681"/>
    </source>
</evidence>